<keyword evidence="2 5" id="KW-0812">Transmembrane</keyword>
<evidence type="ECO:0000259" key="8">
    <source>
        <dbReference type="PROSITE" id="PS50922"/>
    </source>
</evidence>
<feature type="domain" description="TLC" evidence="8">
    <location>
        <begin position="150"/>
        <end position="365"/>
    </location>
</feature>
<dbReference type="SMART" id="SM00724">
    <property type="entry name" value="TLC"/>
    <property type="match status" value="1"/>
</dbReference>
<dbReference type="InterPro" id="IPR006634">
    <property type="entry name" value="TLC-dom"/>
</dbReference>
<gene>
    <name evidence="9" type="ORF">HYH03_003541</name>
</gene>
<dbReference type="GO" id="GO:0046513">
    <property type="term" value="P:ceramide biosynthetic process"/>
    <property type="evidence" value="ECO:0007669"/>
    <property type="project" value="InterPro"/>
</dbReference>
<dbReference type="Proteomes" id="UP000612055">
    <property type="component" value="Unassembled WGS sequence"/>
</dbReference>
<dbReference type="OrthoDB" id="537032at2759"/>
<organism evidence="9 10">
    <name type="scientific">Edaphochlamys debaryana</name>
    <dbReference type="NCBI Taxonomy" id="47281"/>
    <lineage>
        <taxon>Eukaryota</taxon>
        <taxon>Viridiplantae</taxon>
        <taxon>Chlorophyta</taxon>
        <taxon>core chlorophytes</taxon>
        <taxon>Chlorophyceae</taxon>
        <taxon>CS clade</taxon>
        <taxon>Chlamydomonadales</taxon>
        <taxon>Chlamydomonadales incertae sedis</taxon>
        <taxon>Edaphochlamys</taxon>
    </lineage>
</organism>
<dbReference type="PROSITE" id="PS50922">
    <property type="entry name" value="TLC"/>
    <property type="match status" value="1"/>
</dbReference>
<dbReference type="AlphaFoldDB" id="A0A836C304"/>
<keyword evidence="4 5" id="KW-0472">Membrane</keyword>
<keyword evidence="10" id="KW-1185">Reference proteome</keyword>
<keyword evidence="7" id="KW-0732">Signal</keyword>
<dbReference type="EMBL" id="JAEHOE010000010">
    <property type="protein sequence ID" value="KAG2498280.1"/>
    <property type="molecule type" value="Genomic_DNA"/>
</dbReference>
<proteinExistence type="predicted"/>
<feature type="transmembrane region" description="Helical" evidence="6">
    <location>
        <begin position="289"/>
        <end position="313"/>
    </location>
</feature>
<feature type="transmembrane region" description="Helical" evidence="6">
    <location>
        <begin position="333"/>
        <end position="357"/>
    </location>
</feature>
<feature type="signal peptide" evidence="7">
    <location>
        <begin position="1"/>
        <end position="16"/>
    </location>
</feature>
<comment type="caution">
    <text evidence="9">The sequence shown here is derived from an EMBL/GenBank/DDBJ whole genome shotgun (WGS) entry which is preliminary data.</text>
</comment>
<dbReference type="PANTHER" id="PTHR12560:SF0">
    <property type="entry name" value="LD18904P"/>
    <property type="match status" value="1"/>
</dbReference>
<evidence type="ECO:0000313" key="10">
    <source>
        <dbReference type="Proteomes" id="UP000612055"/>
    </source>
</evidence>
<evidence type="ECO:0000256" key="7">
    <source>
        <dbReference type="SAM" id="SignalP"/>
    </source>
</evidence>
<sequence>MARHLAFLLFEADALALVAPVSDPIYVEWLAERAAHIGSYNQVAALLLPAAAGCLALCLLRAVWVRGVLQAWARGGGGGGAGGKAAEAGAAKEDGAAGGNFGSEQEGAPLPASAYDAPRGLAPGKAAPRLAPPPASAPAAPSAPTAPEPLAGLRWAESCWTLAGGVILLLWSWACVAFSNGDCPRLPSLDTTACLAGWPLLPLGTGVLPYYAAEAAWYGHLLLKSHLGIGLPDSPLLVAHHGATLALLALSYAFSLHRPAVLALALLNASNPLLHLAKAAHQAGSKRLATCALGAFAAVFAATRAVLFPLMFAPLVLIQARASIPRLTEHYPGVYGTILVLLGALMVMQWAWLAAILRAVRHAASGQSGRLEASAHSMERAAASPPASAPGSASAACLPALIPASTAPCCQKRRTNGGGVAAAAASKDGDGSPQDVALQAWSTAVARPFSPPPPPPPSAPPPPLQARLVPAAAARLSIGGGSRGLAGMGRGQEAGCYEAAQPLLGAGWQEGEGVEGVEGCGGLGGGLRGSRLAAPPLGAAGVAGLERPLEGLTMRA</sequence>
<evidence type="ECO:0000256" key="2">
    <source>
        <dbReference type="ARBA" id="ARBA00022692"/>
    </source>
</evidence>
<dbReference type="GO" id="GO:0050291">
    <property type="term" value="F:sphingosine N-acyltransferase activity"/>
    <property type="evidence" value="ECO:0007669"/>
    <property type="project" value="InterPro"/>
</dbReference>
<evidence type="ECO:0000256" key="1">
    <source>
        <dbReference type="ARBA" id="ARBA00004141"/>
    </source>
</evidence>
<evidence type="ECO:0000256" key="3">
    <source>
        <dbReference type="ARBA" id="ARBA00022989"/>
    </source>
</evidence>
<accession>A0A836C304</accession>
<protein>
    <recommendedName>
        <fullName evidence="8">TLC domain-containing protein</fullName>
    </recommendedName>
</protein>
<reference evidence="9" key="1">
    <citation type="journal article" date="2020" name="bioRxiv">
        <title>Comparative genomics of Chlamydomonas.</title>
        <authorList>
            <person name="Craig R.J."/>
            <person name="Hasan A.R."/>
            <person name="Ness R.W."/>
            <person name="Keightley P.D."/>
        </authorList>
    </citation>
    <scope>NUCLEOTIDE SEQUENCE</scope>
    <source>
        <strain evidence="9">CCAP 11/70</strain>
    </source>
</reference>
<dbReference type="PANTHER" id="PTHR12560">
    <property type="entry name" value="LONGEVITY ASSURANCE FACTOR 1 LAG1"/>
    <property type="match status" value="1"/>
</dbReference>
<evidence type="ECO:0000256" key="6">
    <source>
        <dbReference type="SAM" id="Phobius"/>
    </source>
</evidence>
<feature type="transmembrane region" description="Helical" evidence="6">
    <location>
        <begin position="42"/>
        <end position="64"/>
    </location>
</feature>
<evidence type="ECO:0000256" key="4">
    <source>
        <dbReference type="ARBA" id="ARBA00023136"/>
    </source>
</evidence>
<name>A0A836C304_9CHLO</name>
<evidence type="ECO:0000313" key="9">
    <source>
        <dbReference type="EMBL" id="KAG2498280.1"/>
    </source>
</evidence>
<comment type="subcellular location">
    <subcellularLocation>
        <location evidence="1">Membrane</location>
        <topology evidence="1">Multi-pass membrane protein</topology>
    </subcellularLocation>
</comment>
<dbReference type="GO" id="GO:0005789">
    <property type="term" value="C:endoplasmic reticulum membrane"/>
    <property type="evidence" value="ECO:0007669"/>
    <property type="project" value="UniProtKB-SubCell"/>
</dbReference>
<keyword evidence="3 6" id="KW-1133">Transmembrane helix</keyword>
<feature type="chain" id="PRO_5032319896" description="TLC domain-containing protein" evidence="7">
    <location>
        <begin position="17"/>
        <end position="556"/>
    </location>
</feature>
<dbReference type="Pfam" id="PF03798">
    <property type="entry name" value="TRAM_LAG1_CLN8"/>
    <property type="match status" value="1"/>
</dbReference>
<dbReference type="InterPro" id="IPR016439">
    <property type="entry name" value="Lag1/Lac1-like"/>
</dbReference>
<evidence type="ECO:0000256" key="5">
    <source>
        <dbReference type="PROSITE-ProRule" id="PRU00205"/>
    </source>
</evidence>